<dbReference type="EMBL" id="VSWD01000005">
    <property type="protein sequence ID" value="KAK3101180.1"/>
    <property type="molecule type" value="Genomic_DNA"/>
</dbReference>
<dbReference type="Proteomes" id="UP001186944">
    <property type="component" value="Unassembled WGS sequence"/>
</dbReference>
<comment type="caution">
    <text evidence="1">The sequence shown here is derived from an EMBL/GenBank/DDBJ whole genome shotgun (WGS) entry which is preliminary data.</text>
</comment>
<dbReference type="PANTHER" id="PTHR33395:SF22">
    <property type="entry name" value="REVERSE TRANSCRIPTASE DOMAIN-CONTAINING PROTEIN"/>
    <property type="match status" value="1"/>
</dbReference>
<evidence type="ECO:0000313" key="1">
    <source>
        <dbReference type="EMBL" id="KAK3101180.1"/>
    </source>
</evidence>
<gene>
    <name evidence="1" type="ORF">FSP39_001568</name>
</gene>
<sequence>MVLQGPATVRFEPTTYGFVVHCAKHYAANTTLDDCTETVAKKELRAKHSVPWIKHKQRKIIKRKQRLYRQAKKTKNWNNYRSFQKDCKRSLRRAEWDYVNSNIIDGLNSNNPKPFWKYVKYKRQDSGGIAPLKKGTALISDSKGKAEILLSQFKSVFTKPSKGEMPNTSKRAKSNIKPIQITTNGLEKLLKKVIPSKSSGPDNIPNRILQHCAKHLAPILQIIMQKSLDSGDLPKDWTDANISSIYKKETIILPRTTDPYH</sequence>
<reference evidence="1" key="1">
    <citation type="submission" date="2019-08" db="EMBL/GenBank/DDBJ databases">
        <title>The improved chromosome-level genome for the pearl oyster Pinctada fucata martensii using PacBio sequencing and Hi-C.</title>
        <authorList>
            <person name="Zheng Z."/>
        </authorList>
    </citation>
    <scope>NUCLEOTIDE SEQUENCE</scope>
    <source>
        <strain evidence="1">ZZ-2019</strain>
        <tissue evidence="1">Adductor muscle</tissue>
    </source>
</reference>
<protein>
    <submittedName>
        <fullName evidence="1">Uncharacterized protein</fullName>
    </submittedName>
</protein>
<name>A0AA88YK74_PINIB</name>
<keyword evidence="2" id="KW-1185">Reference proteome</keyword>
<dbReference type="AlphaFoldDB" id="A0AA88YK74"/>
<evidence type="ECO:0000313" key="2">
    <source>
        <dbReference type="Proteomes" id="UP001186944"/>
    </source>
</evidence>
<proteinExistence type="predicted"/>
<accession>A0AA88YK74</accession>
<organism evidence="1 2">
    <name type="scientific">Pinctada imbricata</name>
    <name type="common">Atlantic pearl-oyster</name>
    <name type="synonym">Pinctada martensii</name>
    <dbReference type="NCBI Taxonomy" id="66713"/>
    <lineage>
        <taxon>Eukaryota</taxon>
        <taxon>Metazoa</taxon>
        <taxon>Spiralia</taxon>
        <taxon>Lophotrochozoa</taxon>
        <taxon>Mollusca</taxon>
        <taxon>Bivalvia</taxon>
        <taxon>Autobranchia</taxon>
        <taxon>Pteriomorphia</taxon>
        <taxon>Pterioida</taxon>
        <taxon>Pterioidea</taxon>
        <taxon>Pteriidae</taxon>
        <taxon>Pinctada</taxon>
    </lineage>
</organism>
<dbReference type="PANTHER" id="PTHR33395">
    <property type="entry name" value="TRANSCRIPTASE, PUTATIVE-RELATED-RELATED"/>
    <property type="match status" value="1"/>
</dbReference>